<evidence type="ECO:0000256" key="1">
    <source>
        <dbReference type="SAM" id="MobiDB-lite"/>
    </source>
</evidence>
<dbReference type="AlphaFoldDB" id="A0AAW0C738"/>
<organism evidence="2 3">
    <name type="scientific">Paramarasmius palmivorus</name>
    <dbReference type="NCBI Taxonomy" id="297713"/>
    <lineage>
        <taxon>Eukaryota</taxon>
        <taxon>Fungi</taxon>
        <taxon>Dikarya</taxon>
        <taxon>Basidiomycota</taxon>
        <taxon>Agaricomycotina</taxon>
        <taxon>Agaricomycetes</taxon>
        <taxon>Agaricomycetidae</taxon>
        <taxon>Agaricales</taxon>
        <taxon>Marasmiineae</taxon>
        <taxon>Marasmiaceae</taxon>
        <taxon>Paramarasmius</taxon>
    </lineage>
</organism>
<dbReference type="EMBL" id="JAYKXP010000056">
    <property type="protein sequence ID" value="KAK7034570.1"/>
    <property type="molecule type" value="Genomic_DNA"/>
</dbReference>
<feature type="region of interest" description="Disordered" evidence="1">
    <location>
        <begin position="1"/>
        <end position="21"/>
    </location>
</feature>
<comment type="caution">
    <text evidence="2">The sequence shown here is derived from an EMBL/GenBank/DDBJ whole genome shotgun (WGS) entry which is preliminary data.</text>
</comment>
<accession>A0AAW0C738</accession>
<name>A0AAW0C738_9AGAR</name>
<feature type="region of interest" description="Disordered" evidence="1">
    <location>
        <begin position="643"/>
        <end position="699"/>
    </location>
</feature>
<evidence type="ECO:0000313" key="2">
    <source>
        <dbReference type="EMBL" id="KAK7034570.1"/>
    </source>
</evidence>
<gene>
    <name evidence="2" type="ORF">VNI00_012198</name>
</gene>
<keyword evidence="3" id="KW-1185">Reference proteome</keyword>
<feature type="compositionally biased region" description="Polar residues" evidence="1">
    <location>
        <begin position="677"/>
        <end position="699"/>
    </location>
</feature>
<reference evidence="2 3" key="1">
    <citation type="submission" date="2024-01" db="EMBL/GenBank/DDBJ databases">
        <title>A draft genome for a cacao thread blight-causing isolate of Paramarasmius palmivorus.</title>
        <authorList>
            <person name="Baruah I.K."/>
            <person name="Bukari Y."/>
            <person name="Amoako-Attah I."/>
            <person name="Meinhardt L.W."/>
            <person name="Bailey B.A."/>
            <person name="Cohen S.P."/>
        </authorList>
    </citation>
    <scope>NUCLEOTIDE SEQUENCE [LARGE SCALE GENOMIC DNA]</scope>
    <source>
        <strain evidence="2 3">GH-12</strain>
    </source>
</reference>
<sequence>MQPLTTPTSSGNQAVPPNTVHPQMLQSNQFMMGPMVPGGEGAPQNFQPTFHPGFMPPPGFVYAPVPMSTSSPMSVSSPENTQLSTIMPENVPRQLDNDVLMSPRNHSPHPIPSSESTMFLPAGRWLAKPHLGTIIHEHADHSPCTNLFQHQCVAFGTRDPGFMKALEEQVNNHREPVLEDVNRLRKQRNELQESNTRMQKELEILQNEVIRVQTELEGLQAKQRTPQNPPKSSAGSKRKQNEAESMEVDQEPPAKRPAPEDTPVAAIGFTVFENDSQLRGPGIDLTLMEYSGYRPGFPDSYIKPLQWWENSGHFKVPTYIHSYARTAGSFPSPISAVGTPLGAQIPPTTSAELATLSSQSQVPGNWAALQRVQVIRSLAGLLQHLHLMSNGRVPALSGVMHESLSLNSSPGWESHTLYVDFVLYCRSDDREVLQDTSKAVQAPKLPSTPGPEASDIQWAEGAFVYFIHNYHYGLMMSDSGFIDMTSVRAFRLYVAMSPDNASDSNLSHYRSNFITLVANIHLYAEIVESDHLVIEDHRSITPCRKEDVKSIRALAAHFAKCGLSIAEINSYVYFGMKYCLDLCKLKYLKYNLRRKYASIFISAQYRTLFFPLPLPTNDTYQLPSHWDLDQIKEYRRRQAVVRRWKDSKNSGPPPVTEVLKTTYDPRPPANLDLGGVSQLTLSETPSDSANQSTPTSSQA</sequence>
<evidence type="ECO:0000313" key="3">
    <source>
        <dbReference type="Proteomes" id="UP001383192"/>
    </source>
</evidence>
<proteinExistence type="predicted"/>
<dbReference type="Proteomes" id="UP001383192">
    <property type="component" value="Unassembled WGS sequence"/>
</dbReference>
<protein>
    <submittedName>
        <fullName evidence="2">Uncharacterized protein</fullName>
    </submittedName>
</protein>
<feature type="compositionally biased region" description="Polar residues" evidence="1">
    <location>
        <begin position="222"/>
        <end position="235"/>
    </location>
</feature>
<feature type="region of interest" description="Disordered" evidence="1">
    <location>
        <begin position="217"/>
        <end position="261"/>
    </location>
</feature>